<evidence type="ECO:0000259" key="2">
    <source>
        <dbReference type="Pfam" id="PF03976"/>
    </source>
</evidence>
<sequence length="305" mass="31957">MPVAPGERPVALLREALAVEVLLDGTWHPAELLGWRHDAPDSARLRVRLDRDGGPRVLWVPPALVRLPVPGAVPAPRRSAPALPAPHRAAHPPVRRSAPAAPSDAPVAPPAAGASAGGTSAAELRLQVELLKLQAWVREERRRVVVVLDGGRDAGQAGIAAALVEHLDPRWARVVTGAADRAALLPSPCGILVADRCWCGPAPVAVDELVARERALLDGGVQLVKLWCSVRRPDADPVAEAALVGATSTPGAPWTVLAADDEPRARLAALRHVLAALDYRGRSDDALGRPDPLVVAAVPPLAVRA</sequence>
<dbReference type="STRING" id="1190417.SAMN05660690_1625"/>
<dbReference type="Pfam" id="PF03976">
    <property type="entry name" value="PPK2"/>
    <property type="match status" value="2"/>
</dbReference>
<proteinExistence type="predicted"/>
<keyword evidence="4" id="KW-1185">Reference proteome</keyword>
<accession>A0A1G6LZX6</accession>
<evidence type="ECO:0000256" key="1">
    <source>
        <dbReference type="SAM" id="MobiDB-lite"/>
    </source>
</evidence>
<dbReference type="EMBL" id="FMZF01000002">
    <property type="protein sequence ID" value="SDC48780.1"/>
    <property type="molecule type" value="Genomic_DNA"/>
</dbReference>
<protein>
    <submittedName>
        <fullName evidence="3">Polyphosphate kinase 2, PPK2 family</fullName>
    </submittedName>
</protein>
<feature type="domain" description="Polyphosphate kinase-2-related" evidence="2">
    <location>
        <begin position="239"/>
        <end position="281"/>
    </location>
</feature>
<feature type="region of interest" description="Disordered" evidence="1">
    <location>
        <begin position="76"/>
        <end position="116"/>
    </location>
</feature>
<evidence type="ECO:0000313" key="4">
    <source>
        <dbReference type="Proteomes" id="UP000199416"/>
    </source>
</evidence>
<feature type="compositionally biased region" description="Low complexity" evidence="1">
    <location>
        <begin position="95"/>
        <end position="116"/>
    </location>
</feature>
<keyword evidence="3" id="KW-0808">Transferase</keyword>
<dbReference type="Proteomes" id="UP000199416">
    <property type="component" value="Unassembled WGS sequence"/>
</dbReference>
<evidence type="ECO:0000313" key="3">
    <source>
        <dbReference type="EMBL" id="SDC48780.1"/>
    </source>
</evidence>
<feature type="compositionally biased region" description="Low complexity" evidence="1">
    <location>
        <begin position="76"/>
        <end position="87"/>
    </location>
</feature>
<dbReference type="InterPro" id="IPR027417">
    <property type="entry name" value="P-loop_NTPase"/>
</dbReference>
<dbReference type="AlphaFoldDB" id="A0A1G6LZX6"/>
<organism evidence="3 4">
    <name type="scientific">Geodermatophilus telluris</name>
    <dbReference type="NCBI Taxonomy" id="1190417"/>
    <lineage>
        <taxon>Bacteria</taxon>
        <taxon>Bacillati</taxon>
        <taxon>Actinomycetota</taxon>
        <taxon>Actinomycetes</taxon>
        <taxon>Geodermatophilales</taxon>
        <taxon>Geodermatophilaceae</taxon>
        <taxon>Geodermatophilus</taxon>
    </lineage>
</organism>
<name>A0A1G6LZX6_9ACTN</name>
<dbReference type="OrthoDB" id="5183856at2"/>
<reference evidence="4" key="1">
    <citation type="submission" date="2016-10" db="EMBL/GenBank/DDBJ databases">
        <authorList>
            <person name="Varghese N."/>
            <person name="Submissions S."/>
        </authorList>
    </citation>
    <scope>NUCLEOTIDE SEQUENCE [LARGE SCALE GENOMIC DNA]</scope>
    <source>
        <strain evidence="4">DSM 45421</strain>
    </source>
</reference>
<dbReference type="Gene3D" id="3.40.50.300">
    <property type="entry name" value="P-loop containing nucleotide triphosphate hydrolases"/>
    <property type="match status" value="2"/>
</dbReference>
<dbReference type="GO" id="GO:0016301">
    <property type="term" value="F:kinase activity"/>
    <property type="evidence" value="ECO:0007669"/>
    <property type="project" value="UniProtKB-KW"/>
</dbReference>
<dbReference type="PANTHER" id="PTHR34383">
    <property type="entry name" value="POLYPHOSPHATE:AMP PHOSPHOTRANSFERASE-RELATED"/>
    <property type="match status" value="1"/>
</dbReference>
<dbReference type="InterPro" id="IPR022488">
    <property type="entry name" value="PPK2-related"/>
</dbReference>
<keyword evidence="3" id="KW-0418">Kinase</keyword>
<gene>
    <name evidence="3" type="ORF">SAMN05660690_1625</name>
</gene>
<feature type="domain" description="Polyphosphate kinase-2-related" evidence="2">
    <location>
        <begin position="122"/>
        <end position="176"/>
    </location>
</feature>
<dbReference type="PANTHER" id="PTHR34383:SF1">
    <property type="entry name" value="ADP-POLYPHOSPHATE PHOSPHOTRANSFERASE"/>
    <property type="match status" value="1"/>
</dbReference>